<protein>
    <recommendedName>
        <fullName evidence="6">Aminotransferase class I/classII large domain-containing protein</fullName>
    </recommendedName>
</protein>
<dbReference type="FunFam" id="3.40.640.10:FF:000024">
    <property type="entry name" value="Kynurenine--oxoglutarate transaminase 3"/>
    <property type="match status" value="1"/>
</dbReference>
<dbReference type="Gene3D" id="3.40.640.10">
    <property type="entry name" value="Type I PLP-dependent aspartate aminotransferase-like (Major domain)"/>
    <property type="match status" value="1"/>
</dbReference>
<accession>A0A8J4B3G1</accession>
<evidence type="ECO:0000259" key="6">
    <source>
        <dbReference type="Pfam" id="PF00155"/>
    </source>
</evidence>
<dbReference type="SUPFAM" id="SSF53383">
    <property type="entry name" value="PLP-dependent transferases"/>
    <property type="match status" value="1"/>
</dbReference>
<dbReference type="PANTHER" id="PTHR43807:SF20">
    <property type="entry name" value="FI04487P"/>
    <property type="match status" value="1"/>
</dbReference>
<evidence type="ECO:0000256" key="5">
    <source>
        <dbReference type="ARBA" id="ARBA00022898"/>
    </source>
</evidence>
<gene>
    <name evidence="7" type="ORF">Vafri_6948</name>
</gene>
<dbReference type="Proteomes" id="UP000747399">
    <property type="component" value="Unassembled WGS sequence"/>
</dbReference>
<organism evidence="7 8">
    <name type="scientific">Volvox africanus</name>
    <dbReference type="NCBI Taxonomy" id="51714"/>
    <lineage>
        <taxon>Eukaryota</taxon>
        <taxon>Viridiplantae</taxon>
        <taxon>Chlorophyta</taxon>
        <taxon>core chlorophytes</taxon>
        <taxon>Chlorophyceae</taxon>
        <taxon>CS clade</taxon>
        <taxon>Chlamydomonadales</taxon>
        <taxon>Volvocaceae</taxon>
        <taxon>Volvox</taxon>
    </lineage>
</organism>
<proteinExistence type="inferred from homology"/>
<reference evidence="7" key="1">
    <citation type="journal article" date="2021" name="Proc. Natl. Acad. Sci. U.S.A.">
        <title>Three genomes in the algal genus Volvox reveal the fate of a haploid sex-determining region after a transition to homothallism.</title>
        <authorList>
            <person name="Yamamoto K."/>
            <person name="Hamaji T."/>
            <person name="Kawai-Toyooka H."/>
            <person name="Matsuzaki R."/>
            <person name="Takahashi F."/>
            <person name="Nishimura Y."/>
            <person name="Kawachi M."/>
            <person name="Noguchi H."/>
            <person name="Minakuchi Y."/>
            <person name="Umen J.G."/>
            <person name="Toyoda A."/>
            <person name="Nozaki H."/>
        </authorList>
    </citation>
    <scope>NUCLEOTIDE SEQUENCE</scope>
    <source>
        <strain evidence="7">NIES-3780</strain>
    </source>
</reference>
<sequence length="266" mass="29202">MTFICTHTRYIPLVVPLLGLWFSDRCAANCLWPQPGPCPIGRPAWTRVVFLSPAILALLLQGIPVDWATETLVTVGATEGLAACFLGLLNPGDEVIMFDPMYDSYVSMARRSGAAIVPVRLRLPDFSVPLEELAAAVGPQTKMIMLNSPHNPSGKIFTRTELEAIADLCIRHDVIALCDEVYEHLVFGGAKHISLRSLPGMAERCVRLGSAGKTFSFTAWKVGWMTGPSRLLNPIIKAHQFLVFTVPSSLQRAVAHGLDRESEFYL</sequence>
<dbReference type="Pfam" id="PF00155">
    <property type="entry name" value="Aminotran_1_2"/>
    <property type="match status" value="1"/>
</dbReference>
<comment type="caution">
    <text evidence="7">The sequence shown here is derived from an EMBL/GenBank/DDBJ whole genome shotgun (WGS) entry which is preliminary data.</text>
</comment>
<dbReference type="CDD" id="cd00609">
    <property type="entry name" value="AAT_like"/>
    <property type="match status" value="1"/>
</dbReference>
<evidence type="ECO:0000313" key="8">
    <source>
        <dbReference type="Proteomes" id="UP000747399"/>
    </source>
</evidence>
<dbReference type="InterPro" id="IPR004839">
    <property type="entry name" value="Aminotransferase_I/II_large"/>
</dbReference>
<comment type="cofactor">
    <cofactor evidence="1">
        <name>pyridoxal 5'-phosphate</name>
        <dbReference type="ChEBI" id="CHEBI:597326"/>
    </cofactor>
</comment>
<dbReference type="PANTHER" id="PTHR43807">
    <property type="entry name" value="FI04487P"/>
    <property type="match status" value="1"/>
</dbReference>
<dbReference type="AlphaFoldDB" id="A0A8J4B3G1"/>
<dbReference type="InterPro" id="IPR015424">
    <property type="entry name" value="PyrdxlP-dep_Trfase"/>
</dbReference>
<keyword evidence="8" id="KW-1185">Reference proteome</keyword>
<feature type="domain" description="Aminotransferase class I/classII large" evidence="6">
    <location>
        <begin position="61"/>
        <end position="262"/>
    </location>
</feature>
<dbReference type="InterPro" id="IPR051326">
    <property type="entry name" value="Kynurenine-oxoglutarate_AT"/>
</dbReference>
<dbReference type="InterPro" id="IPR015421">
    <property type="entry name" value="PyrdxlP-dep_Trfase_major"/>
</dbReference>
<keyword evidence="3" id="KW-0032">Aminotransferase</keyword>
<dbReference type="GO" id="GO:0016212">
    <property type="term" value="F:kynurenine-oxoglutarate transaminase activity"/>
    <property type="evidence" value="ECO:0007669"/>
    <property type="project" value="TreeGrafter"/>
</dbReference>
<name>A0A8J4B3G1_9CHLO</name>
<evidence type="ECO:0000256" key="4">
    <source>
        <dbReference type="ARBA" id="ARBA00022679"/>
    </source>
</evidence>
<keyword evidence="5" id="KW-0663">Pyridoxal phosphate</keyword>
<evidence type="ECO:0000256" key="3">
    <source>
        <dbReference type="ARBA" id="ARBA00022576"/>
    </source>
</evidence>
<dbReference type="GO" id="GO:0030170">
    <property type="term" value="F:pyridoxal phosphate binding"/>
    <property type="evidence" value="ECO:0007669"/>
    <property type="project" value="InterPro"/>
</dbReference>
<keyword evidence="4" id="KW-0808">Transferase</keyword>
<evidence type="ECO:0000313" key="7">
    <source>
        <dbReference type="EMBL" id="GIL50821.1"/>
    </source>
</evidence>
<dbReference type="EMBL" id="BNCO01000009">
    <property type="protein sequence ID" value="GIL50821.1"/>
    <property type="molecule type" value="Genomic_DNA"/>
</dbReference>
<evidence type="ECO:0000256" key="1">
    <source>
        <dbReference type="ARBA" id="ARBA00001933"/>
    </source>
</evidence>
<evidence type="ECO:0000256" key="2">
    <source>
        <dbReference type="ARBA" id="ARBA00007441"/>
    </source>
</evidence>
<dbReference type="GO" id="GO:0005737">
    <property type="term" value="C:cytoplasm"/>
    <property type="evidence" value="ECO:0007669"/>
    <property type="project" value="TreeGrafter"/>
</dbReference>
<comment type="similarity">
    <text evidence="2">Belongs to the class-I pyridoxal-phosphate-dependent aminotransferase family.</text>
</comment>